<dbReference type="EMBL" id="GBRH01272316">
    <property type="protein sequence ID" value="JAD25579.1"/>
    <property type="molecule type" value="Transcribed_RNA"/>
</dbReference>
<name>A0A0A9S0W4_ARUDO</name>
<proteinExistence type="predicted"/>
<evidence type="ECO:0000313" key="1">
    <source>
        <dbReference type="EMBL" id="JAD25579.1"/>
    </source>
</evidence>
<sequence length="77" mass="8962">MPRLRSLLLFRRRRALGRYLHRNRNSGCAFLEVTLIQMPGPQCAQPREASNLSNKVILDPLCPCQIAYYNYPTTLQR</sequence>
<protein>
    <submittedName>
        <fullName evidence="1">Uncharacterized protein</fullName>
    </submittedName>
</protein>
<organism evidence="1">
    <name type="scientific">Arundo donax</name>
    <name type="common">Giant reed</name>
    <name type="synonym">Donax arundinaceus</name>
    <dbReference type="NCBI Taxonomy" id="35708"/>
    <lineage>
        <taxon>Eukaryota</taxon>
        <taxon>Viridiplantae</taxon>
        <taxon>Streptophyta</taxon>
        <taxon>Embryophyta</taxon>
        <taxon>Tracheophyta</taxon>
        <taxon>Spermatophyta</taxon>
        <taxon>Magnoliopsida</taxon>
        <taxon>Liliopsida</taxon>
        <taxon>Poales</taxon>
        <taxon>Poaceae</taxon>
        <taxon>PACMAD clade</taxon>
        <taxon>Arundinoideae</taxon>
        <taxon>Arundineae</taxon>
        <taxon>Arundo</taxon>
    </lineage>
</organism>
<reference evidence="1" key="2">
    <citation type="journal article" date="2015" name="Data Brief">
        <title>Shoot transcriptome of the giant reed, Arundo donax.</title>
        <authorList>
            <person name="Barrero R.A."/>
            <person name="Guerrero F.D."/>
            <person name="Moolhuijzen P."/>
            <person name="Goolsby J.A."/>
            <person name="Tidwell J."/>
            <person name="Bellgard S.E."/>
            <person name="Bellgard M.I."/>
        </authorList>
    </citation>
    <scope>NUCLEOTIDE SEQUENCE</scope>
    <source>
        <tissue evidence="1">Shoot tissue taken approximately 20 cm above the soil surface</tissue>
    </source>
</reference>
<reference evidence="1" key="1">
    <citation type="submission" date="2014-09" db="EMBL/GenBank/DDBJ databases">
        <authorList>
            <person name="Magalhaes I.L.F."/>
            <person name="Oliveira U."/>
            <person name="Santos F.R."/>
            <person name="Vidigal T.H.D.A."/>
            <person name="Brescovit A.D."/>
            <person name="Santos A.J."/>
        </authorList>
    </citation>
    <scope>NUCLEOTIDE SEQUENCE</scope>
    <source>
        <tissue evidence="1">Shoot tissue taken approximately 20 cm above the soil surface</tissue>
    </source>
</reference>
<accession>A0A0A9S0W4</accession>
<dbReference type="AlphaFoldDB" id="A0A0A9S0W4"/>